<dbReference type="SUPFAM" id="SSF48264">
    <property type="entry name" value="Cytochrome P450"/>
    <property type="match status" value="1"/>
</dbReference>
<gene>
    <name evidence="6" type="ORF">BU24DRAFT_425640</name>
</gene>
<comment type="cofactor">
    <cofactor evidence="5">
        <name>heme</name>
        <dbReference type="ChEBI" id="CHEBI:30413"/>
    </cofactor>
</comment>
<evidence type="ECO:0000313" key="7">
    <source>
        <dbReference type="Proteomes" id="UP000799778"/>
    </source>
</evidence>
<comment type="similarity">
    <text evidence="1">Belongs to the cytochrome P450 family.</text>
</comment>
<dbReference type="PRINTS" id="PR00463">
    <property type="entry name" value="EP450I"/>
</dbReference>
<dbReference type="Proteomes" id="UP000799778">
    <property type="component" value="Unassembled WGS sequence"/>
</dbReference>
<dbReference type="AlphaFoldDB" id="A0A6A5XK04"/>
<dbReference type="CDD" id="cd11065">
    <property type="entry name" value="CYP64-like"/>
    <property type="match status" value="1"/>
</dbReference>
<proteinExistence type="inferred from homology"/>
<dbReference type="EMBL" id="ML978072">
    <property type="protein sequence ID" value="KAF2013080.1"/>
    <property type="molecule type" value="Genomic_DNA"/>
</dbReference>
<evidence type="ECO:0000256" key="4">
    <source>
        <dbReference type="ARBA" id="ARBA00023004"/>
    </source>
</evidence>
<sequence>MNTVGLIFGVSVACAWAFSLLVFRSGIKSSATSSSKAKKKNSITPSYPPGPTPCPLIGNVVSFIQLMTKSEKTLIRLASEYGQTCMLWLARNPVLIINSPIVAKDLLDKRGTLYSSRPTFNDFRAKAWPYRLVTTPAGDTFRLLRRIYHSLLGPQQSAGLRIYQDHESIVLINALIERPEGFLNEVERFGMSVIFSASWGVRLAKLDHPIMTEYYAIWEAMLKYFQPGSLAIDFFPFLAHLPEFLQPARRLALSLRRREMRLNRAFLRTVHQQVKKGAAPNCFGSLLIKLQEDEGLDDESACDIIAMLIGAGSDTTSSYLQSFFKVIALHPHTMQKAQAELDQVVGLSRIPTWSDEMSLPYVRALIKEVHRWSPIGSLGIPHATTKDDNYEGKSIPKGTIVFPNLTVLSRSPERYENPDAFDPARFLGDDLDASSSALDPDYKKRDHFHYGFGRRLCQGIFVAEASLFIAVSRVLWAFEISPDPAAAPLDMDAKIDGLVTKPKPYRVSIKVRSAVHDRTIREAFRQSKTDILNFDDIVLDG</sequence>
<dbReference type="PANTHER" id="PTHR46300:SF5">
    <property type="entry name" value="CYTOCHROME P450"/>
    <property type="match status" value="1"/>
</dbReference>
<dbReference type="InterPro" id="IPR050364">
    <property type="entry name" value="Cytochrome_P450_fung"/>
</dbReference>
<dbReference type="GO" id="GO:0020037">
    <property type="term" value="F:heme binding"/>
    <property type="evidence" value="ECO:0007669"/>
    <property type="project" value="InterPro"/>
</dbReference>
<accession>A0A6A5XK04</accession>
<dbReference type="GO" id="GO:0004497">
    <property type="term" value="F:monooxygenase activity"/>
    <property type="evidence" value="ECO:0007669"/>
    <property type="project" value="InterPro"/>
</dbReference>
<keyword evidence="4 5" id="KW-0408">Iron</keyword>
<dbReference type="InterPro" id="IPR002401">
    <property type="entry name" value="Cyt_P450_E_grp-I"/>
</dbReference>
<evidence type="ECO:0000313" key="6">
    <source>
        <dbReference type="EMBL" id="KAF2013080.1"/>
    </source>
</evidence>
<dbReference type="InterPro" id="IPR001128">
    <property type="entry name" value="Cyt_P450"/>
</dbReference>
<evidence type="ECO:0000256" key="3">
    <source>
        <dbReference type="ARBA" id="ARBA00023002"/>
    </source>
</evidence>
<dbReference type="GeneID" id="54286183"/>
<dbReference type="OrthoDB" id="1103324at2759"/>
<keyword evidence="2 5" id="KW-0479">Metal-binding</keyword>
<evidence type="ECO:0000256" key="5">
    <source>
        <dbReference type="PIRSR" id="PIRSR602401-1"/>
    </source>
</evidence>
<dbReference type="Gene3D" id="1.10.630.10">
    <property type="entry name" value="Cytochrome P450"/>
    <property type="match status" value="1"/>
</dbReference>
<protein>
    <submittedName>
        <fullName evidence="6">Cytochrome P450</fullName>
    </submittedName>
</protein>
<evidence type="ECO:0000256" key="1">
    <source>
        <dbReference type="ARBA" id="ARBA00010617"/>
    </source>
</evidence>
<dbReference type="PANTHER" id="PTHR46300">
    <property type="entry name" value="P450, PUTATIVE (EUROFUNG)-RELATED-RELATED"/>
    <property type="match status" value="1"/>
</dbReference>
<dbReference type="GO" id="GO:0005506">
    <property type="term" value="F:iron ion binding"/>
    <property type="evidence" value="ECO:0007669"/>
    <property type="project" value="InterPro"/>
</dbReference>
<reference evidence="6" key="1">
    <citation type="journal article" date="2020" name="Stud. Mycol.">
        <title>101 Dothideomycetes genomes: a test case for predicting lifestyles and emergence of pathogens.</title>
        <authorList>
            <person name="Haridas S."/>
            <person name="Albert R."/>
            <person name="Binder M."/>
            <person name="Bloem J."/>
            <person name="Labutti K."/>
            <person name="Salamov A."/>
            <person name="Andreopoulos B."/>
            <person name="Baker S."/>
            <person name="Barry K."/>
            <person name="Bills G."/>
            <person name="Bluhm B."/>
            <person name="Cannon C."/>
            <person name="Castanera R."/>
            <person name="Culley D."/>
            <person name="Daum C."/>
            <person name="Ezra D."/>
            <person name="Gonzalez J."/>
            <person name="Henrissat B."/>
            <person name="Kuo A."/>
            <person name="Liang C."/>
            <person name="Lipzen A."/>
            <person name="Lutzoni F."/>
            <person name="Magnuson J."/>
            <person name="Mondo S."/>
            <person name="Nolan M."/>
            <person name="Ohm R."/>
            <person name="Pangilinan J."/>
            <person name="Park H.-J."/>
            <person name="Ramirez L."/>
            <person name="Alfaro M."/>
            <person name="Sun H."/>
            <person name="Tritt A."/>
            <person name="Yoshinaga Y."/>
            <person name="Zwiers L.-H."/>
            <person name="Turgeon B."/>
            <person name="Goodwin S."/>
            <person name="Spatafora J."/>
            <person name="Crous P."/>
            <person name="Grigoriev I."/>
        </authorList>
    </citation>
    <scope>NUCLEOTIDE SEQUENCE</scope>
    <source>
        <strain evidence="6">CBS 175.79</strain>
    </source>
</reference>
<dbReference type="Pfam" id="PF00067">
    <property type="entry name" value="p450"/>
    <property type="match status" value="1"/>
</dbReference>
<organism evidence="6 7">
    <name type="scientific">Aaosphaeria arxii CBS 175.79</name>
    <dbReference type="NCBI Taxonomy" id="1450172"/>
    <lineage>
        <taxon>Eukaryota</taxon>
        <taxon>Fungi</taxon>
        <taxon>Dikarya</taxon>
        <taxon>Ascomycota</taxon>
        <taxon>Pezizomycotina</taxon>
        <taxon>Dothideomycetes</taxon>
        <taxon>Pleosporomycetidae</taxon>
        <taxon>Pleosporales</taxon>
        <taxon>Pleosporales incertae sedis</taxon>
        <taxon>Aaosphaeria</taxon>
    </lineage>
</organism>
<keyword evidence="3" id="KW-0560">Oxidoreductase</keyword>
<keyword evidence="7" id="KW-1185">Reference proteome</keyword>
<feature type="binding site" description="axial binding residue" evidence="5">
    <location>
        <position position="457"/>
    </location>
    <ligand>
        <name>heme</name>
        <dbReference type="ChEBI" id="CHEBI:30413"/>
    </ligand>
    <ligandPart>
        <name>Fe</name>
        <dbReference type="ChEBI" id="CHEBI:18248"/>
    </ligandPart>
</feature>
<evidence type="ECO:0000256" key="2">
    <source>
        <dbReference type="ARBA" id="ARBA00022723"/>
    </source>
</evidence>
<dbReference type="InterPro" id="IPR036396">
    <property type="entry name" value="Cyt_P450_sf"/>
</dbReference>
<name>A0A6A5XK04_9PLEO</name>
<dbReference type="PRINTS" id="PR00385">
    <property type="entry name" value="P450"/>
</dbReference>
<dbReference type="GO" id="GO:0016705">
    <property type="term" value="F:oxidoreductase activity, acting on paired donors, with incorporation or reduction of molecular oxygen"/>
    <property type="evidence" value="ECO:0007669"/>
    <property type="project" value="InterPro"/>
</dbReference>
<keyword evidence="5" id="KW-0349">Heme</keyword>
<dbReference type="RefSeq" id="XP_033381419.1">
    <property type="nucleotide sequence ID" value="XM_033528786.1"/>
</dbReference>